<sequence>MGTSTRFDCQRDKKQDLVTKVMQLALPLKSYVLDNYEIYACSKYCLLLVFRVMQSVEIREYLKQLLKDKIDELILLGAENEHLSLIEENEEYKKKRREFSKQIVESHIKLVPKIMAKIKKQYKDTKTLDLLSLMTLTNITIDSKSLKEYLEQLLNDQDFVALLLTIVRNHFQEVETVYLEEIILLLSSIMRGPKENIKKMLSMGYYEAVMNVLKNTTNKHIIHYIIGTLSDVVLNDPKYKQDLVNKQGIVQFISDQLKESQKLSFSSLQSTIFFVIALCRERIAWETCLPLARSVVSLYDVPNSLVRAKCLSAISAFKDCPGFDMDDLLHLNGVNIIRKIIDSLSSQDQSEILGSLHVILSYLDHHRANQQIYPFVTKEVIDKVVGIVEKGDFDQLRVSIDIFSSMIKSLADIDSIYQSTFLQTMINRISRQKTILSHQTYDPEMQMDYDNDAQAVISCSISIVCMMSFGEPHHIDQILETGAIELVYLMTRLVGEGTRLMTTRKDQQNIYSLHIVDAGGYSALQILANKDRKLLLFRNFNIIEKLNNLIPLIYQSINK</sequence>
<evidence type="ECO:0000313" key="3">
    <source>
        <dbReference type="Proteomes" id="UP000007797"/>
    </source>
</evidence>
<dbReference type="GeneID" id="14868337"/>
<reference evidence="3" key="1">
    <citation type="journal article" date="2011" name="Genome Res.">
        <title>Phylogeny-wide analysis of social amoeba genomes highlights ancient origins for complex intercellular communication.</title>
        <authorList>
            <person name="Heidel A.J."/>
            <person name="Lawal H.M."/>
            <person name="Felder M."/>
            <person name="Schilde C."/>
            <person name="Helps N.R."/>
            <person name="Tunggal B."/>
            <person name="Rivero F."/>
            <person name="John U."/>
            <person name="Schleicher M."/>
            <person name="Eichinger L."/>
            <person name="Platzer M."/>
            <person name="Noegel A.A."/>
            <person name="Schaap P."/>
            <person name="Gloeckner G."/>
        </authorList>
    </citation>
    <scope>NUCLEOTIDE SEQUENCE [LARGE SCALE GENOMIC DNA]</scope>
    <source>
        <strain evidence="3">SH3</strain>
    </source>
</reference>
<dbReference type="Proteomes" id="UP000007797">
    <property type="component" value="Unassembled WGS sequence"/>
</dbReference>
<feature type="coiled-coil region" evidence="1">
    <location>
        <begin position="75"/>
        <end position="102"/>
    </location>
</feature>
<dbReference type="AlphaFoldDB" id="F4Q7H2"/>
<protein>
    <submittedName>
        <fullName evidence="2">Uncharacterized protein</fullName>
    </submittedName>
</protein>
<keyword evidence="1" id="KW-0175">Coiled coil</keyword>
<name>F4Q7H2_CACFS</name>
<dbReference type="SUPFAM" id="SSF48371">
    <property type="entry name" value="ARM repeat"/>
    <property type="match status" value="1"/>
</dbReference>
<dbReference type="RefSeq" id="XP_004354738.1">
    <property type="nucleotide sequence ID" value="XM_004354686.1"/>
</dbReference>
<evidence type="ECO:0000313" key="2">
    <source>
        <dbReference type="EMBL" id="EGG16354.1"/>
    </source>
</evidence>
<proteinExistence type="predicted"/>
<gene>
    <name evidence="2" type="ORF">DFA_09385</name>
</gene>
<organism evidence="2 3">
    <name type="scientific">Cavenderia fasciculata</name>
    <name type="common">Slime mold</name>
    <name type="synonym">Dictyostelium fasciculatum</name>
    <dbReference type="NCBI Taxonomy" id="261658"/>
    <lineage>
        <taxon>Eukaryota</taxon>
        <taxon>Amoebozoa</taxon>
        <taxon>Evosea</taxon>
        <taxon>Eumycetozoa</taxon>
        <taxon>Dictyostelia</taxon>
        <taxon>Acytosteliales</taxon>
        <taxon>Cavenderiaceae</taxon>
        <taxon>Cavenderia</taxon>
    </lineage>
</organism>
<dbReference type="InterPro" id="IPR016024">
    <property type="entry name" value="ARM-type_fold"/>
</dbReference>
<dbReference type="Gene3D" id="1.25.10.10">
    <property type="entry name" value="Leucine-rich Repeat Variant"/>
    <property type="match status" value="1"/>
</dbReference>
<dbReference type="EMBL" id="GL883024">
    <property type="protein sequence ID" value="EGG16354.1"/>
    <property type="molecule type" value="Genomic_DNA"/>
</dbReference>
<accession>F4Q7H2</accession>
<dbReference type="KEGG" id="dfa:DFA_09385"/>
<keyword evidence="3" id="KW-1185">Reference proteome</keyword>
<dbReference type="InterPro" id="IPR011989">
    <property type="entry name" value="ARM-like"/>
</dbReference>
<evidence type="ECO:0000256" key="1">
    <source>
        <dbReference type="SAM" id="Coils"/>
    </source>
</evidence>